<dbReference type="Proteomes" id="UP001165679">
    <property type="component" value="Unassembled WGS sequence"/>
</dbReference>
<sequence>MPFARIAVLALGLLLTACGGDTSPSFTPLSYDYLNKIKLNVARIDIDDNWVPRGSARHVEYLAPTRPVAALRQMAEDRLVPGGTSGKALFVIDDASLIQSRTLYEASFTVHLDLLNEDGSRRGTATAKVHGARPIGDDDPDSVRNDLYELERKMMDDMNVELEYQIGRALRDQLQTTSPAAPQPGAVETQDLDTPKKP</sequence>
<feature type="region of interest" description="Disordered" evidence="1">
    <location>
        <begin position="171"/>
        <end position="198"/>
    </location>
</feature>
<organism evidence="3 4">
    <name type="scientific">Limobrevibacterium gyesilva</name>
    <dbReference type="NCBI Taxonomy" id="2991712"/>
    <lineage>
        <taxon>Bacteria</taxon>
        <taxon>Pseudomonadati</taxon>
        <taxon>Pseudomonadota</taxon>
        <taxon>Alphaproteobacteria</taxon>
        <taxon>Acetobacterales</taxon>
        <taxon>Acetobacteraceae</taxon>
        <taxon>Limobrevibacterium</taxon>
    </lineage>
</organism>
<feature type="chain" id="PRO_5041398178" description="LPS-assembly lipoprotein LptE" evidence="2">
    <location>
        <begin position="20"/>
        <end position="198"/>
    </location>
</feature>
<reference evidence="3" key="2">
    <citation type="submission" date="2022-10" db="EMBL/GenBank/DDBJ databases">
        <authorList>
            <person name="Trinh H.N."/>
        </authorList>
    </citation>
    <scope>NUCLEOTIDE SEQUENCE</scope>
    <source>
        <strain evidence="3">RN2-1</strain>
    </source>
</reference>
<evidence type="ECO:0000313" key="3">
    <source>
        <dbReference type="EMBL" id="MCW3473381.1"/>
    </source>
</evidence>
<keyword evidence="4" id="KW-1185">Reference proteome</keyword>
<proteinExistence type="predicted"/>
<feature type="signal peptide" evidence="2">
    <location>
        <begin position="1"/>
        <end position="19"/>
    </location>
</feature>
<keyword evidence="2" id="KW-0732">Signal</keyword>
<dbReference type="EMBL" id="JAPDNT010000001">
    <property type="protein sequence ID" value="MCW3473381.1"/>
    <property type="molecule type" value="Genomic_DNA"/>
</dbReference>
<evidence type="ECO:0000256" key="2">
    <source>
        <dbReference type="SAM" id="SignalP"/>
    </source>
</evidence>
<dbReference type="AlphaFoldDB" id="A0AA41YJF8"/>
<evidence type="ECO:0008006" key="5">
    <source>
        <dbReference type="Google" id="ProtNLM"/>
    </source>
</evidence>
<name>A0AA41YJF8_9PROT</name>
<comment type="caution">
    <text evidence="3">The sequence shown here is derived from an EMBL/GenBank/DDBJ whole genome shotgun (WGS) entry which is preliminary data.</text>
</comment>
<dbReference type="PROSITE" id="PS51257">
    <property type="entry name" value="PROKAR_LIPOPROTEIN"/>
    <property type="match status" value="1"/>
</dbReference>
<accession>A0AA41YJF8</accession>
<dbReference type="RefSeq" id="WP_264711950.1">
    <property type="nucleotide sequence ID" value="NZ_JAPDNT010000001.1"/>
</dbReference>
<gene>
    <name evidence="3" type="ORF">OL599_02220</name>
</gene>
<reference evidence="3" key="1">
    <citation type="submission" date="2022-09" db="EMBL/GenBank/DDBJ databases">
        <title>Rhodovastum sp. nov. RN2-1 isolated from soil in Seongnam, South Korea.</title>
        <authorList>
            <person name="Le N.T."/>
        </authorList>
    </citation>
    <scope>NUCLEOTIDE SEQUENCE</scope>
    <source>
        <strain evidence="3">RN2-1</strain>
    </source>
</reference>
<evidence type="ECO:0000256" key="1">
    <source>
        <dbReference type="SAM" id="MobiDB-lite"/>
    </source>
</evidence>
<evidence type="ECO:0000313" key="4">
    <source>
        <dbReference type="Proteomes" id="UP001165679"/>
    </source>
</evidence>
<protein>
    <recommendedName>
        <fullName evidence="5">LPS-assembly lipoprotein LptE</fullName>
    </recommendedName>
</protein>